<dbReference type="AlphaFoldDB" id="A0AAJ6BKF6"/>
<reference evidence="2" key="1">
    <citation type="submission" date="2023-03" db="EMBL/GenBank/DDBJ databases">
        <title>Andean soil-derived lignocellulolytic bacterial consortium as a source of novel taxa and putative plastic-active enzymes.</title>
        <authorList>
            <person name="Diaz-Garcia L."/>
            <person name="Chuvochina M."/>
            <person name="Feuerriegel G."/>
            <person name="Bunk B."/>
            <person name="Sproer C."/>
            <person name="Streit W.R."/>
            <person name="Rodriguez L.M."/>
            <person name="Overmann J."/>
            <person name="Jimenez D.J."/>
        </authorList>
    </citation>
    <scope>NUCLEOTIDE SEQUENCE</scope>
    <source>
        <strain evidence="2">MAG 7</strain>
    </source>
</reference>
<organism evidence="2 3">
    <name type="scientific">Candidatus Pseudobacter hemicellulosilyticus</name>
    <dbReference type="NCBI Taxonomy" id="3121375"/>
    <lineage>
        <taxon>Bacteria</taxon>
        <taxon>Pseudomonadati</taxon>
        <taxon>Bacteroidota</taxon>
        <taxon>Chitinophagia</taxon>
        <taxon>Chitinophagales</taxon>
        <taxon>Chitinophagaceae</taxon>
        <taxon>Pseudobacter</taxon>
    </lineage>
</organism>
<keyword evidence="1" id="KW-1133">Transmembrane helix</keyword>
<evidence type="ECO:0000313" key="2">
    <source>
        <dbReference type="EMBL" id="WEK38406.1"/>
    </source>
</evidence>
<gene>
    <name evidence="2" type="ORF">P0Y53_12945</name>
</gene>
<dbReference type="EMBL" id="CP119311">
    <property type="protein sequence ID" value="WEK38406.1"/>
    <property type="molecule type" value="Genomic_DNA"/>
</dbReference>
<feature type="transmembrane region" description="Helical" evidence="1">
    <location>
        <begin position="76"/>
        <end position="95"/>
    </location>
</feature>
<feature type="transmembrane region" description="Helical" evidence="1">
    <location>
        <begin position="35"/>
        <end position="55"/>
    </location>
</feature>
<name>A0AAJ6BKF6_9BACT</name>
<evidence type="ECO:0000313" key="3">
    <source>
        <dbReference type="Proteomes" id="UP001220610"/>
    </source>
</evidence>
<sequence>MKTRTVLLLIALSANLLTILICSYASRQPGSSGALMVASMVWSPIIYLIALIQAFNALKRAKLRSGKFFAEKPFCTALLFLFCTPVPMIVALLFLM</sequence>
<accession>A0AAJ6BKF6</accession>
<keyword evidence="1" id="KW-0812">Transmembrane</keyword>
<keyword evidence="1" id="KW-0472">Membrane</keyword>
<evidence type="ECO:0000256" key="1">
    <source>
        <dbReference type="SAM" id="Phobius"/>
    </source>
</evidence>
<protein>
    <submittedName>
        <fullName evidence="2">Uncharacterized protein</fullName>
    </submittedName>
</protein>
<proteinExistence type="predicted"/>
<dbReference type="Proteomes" id="UP001220610">
    <property type="component" value="Chromosome"/>
</dbReference>